<organism evidence="1 2">
    <name type="scientific">Roseburia intestinalis XB6B4</name>
    <dbReference type="NCBI Taxonomy" id="718255"/>
    <lineage>
        <taxon>Bacteria</taxon>
        <taxon>Bacillati</taxon>
        <taxon>Bacillota</taxon>
        <taxon>Clostridia</taxon>
        <taxon>Lachnospirales</taxon>
        <taxon>Lachnospiraceae</taxon>
        <taxon>Roseburia</taxon>
    </lineage>
</organism>
<proteinExistence type="predicted"/>
<dbReference type="KEGG" id="rix:RO1_01170"/>
<reference evidence="1 2" key="1">
    <citation type="submission" date="2010-03" db="EMBL/GenBank/DDBJ databases">
        <title>The genome sequence of Roseburia intestinalis XB6B4.</title>
        <authorList>
            <consortium name="metaHIT consortium -- http://www.metahit.eu/"/>
            <person name="Pajon A."/>
            <person name="Turner K."/>
            <person name="Parkhill J."/>
            <person name="Bernalier A."/>
        </authorList>
    </citation>
    <scope>NUCLEOTIDE SEQUENCE [LARGE SCALE GENOMIC DNA]</scope>
    <source>
        <strain evidence="1 2">XB6B4</strain>
    </source>
</reference>
<accession>D4KUA5</accession>
<sequence length="54" mass="6613">MHFVFFYYFYAFLFSGRKKIQIVLRFNLAKRLFIDIFLQSTNNDMDLYIIEFGG</sequence>
<evidence type="ECO:0000313" key="1">
    <source>
        <dbReference type="EMBL" id="CBL10945.1"/>
    </source>
</evidence>
<reference evidence="1 2" key="2">
    <citation type="submission" date="2010-03" db="EMBL/GenBank/DDBJ databases">
        <authorList>
            <person name="Pajon A."/>
        </authorList>
    </citation>
    <scope>NUCLEOTIDE SEQUENCE [LARGE SCALE GENOMIC DNA]</scope>
    <source>
        <strain evidence="1 2">XB6B4</strain>
    </source>
</reference>
<evidence type="ECO:0000313" key="2">
    <source>
        <dbReference type="Proteomes" id="UP000008953"/>
    </source>
</evidence>
<dbReference type="HOGENOM" id="CLU_213364_0_0_9"/>
<protein>
    <submittedName>
        <fullName evidence="1">Uncharacterized protein</fullName>
    </submittedName>
</protein>
<dbReference type="EMBL" id="FP929050">
    <property type="protein sequence ID" value="CBL10945.1"/>
    <property type="molecule type" value="Genomic_DNA"/>
</dbReference>
<name>D4KUA5_9FIRM</name>
<gene>
    <name evidence="1" type="ORF">RO1_01170</name>
</gene>
<dbReference type="PATRIC" id="fig|718255.3.peg.103"/>
<dbReference type="AlphaFoldDB" id="D4KUA5"/>
<dbReference type="Proteomes" id="UP000008953">
    <property type="component" value="Chromosome"/>
</dbReference>